<gene>
    <name evidence="1" type="ORF">SAMN06265376_105104</name>
</gene>
<accession>A0A239AS24</accession>
<evidence type="ECO:0000313" key="1">
    <source>
        <dbReference type="EMBL" id="SNR98505.1"/>
    </source>
</evidence>
<dbReference type="Proteomes" id="UP000198379">
    <property type="component" value="Unassembled WGS sequence"/>
</dbReference>
<keyword evidence="2" id="KW-1185">Reference proteome</keyword>
<reference evidence="1 2" key="1">
    <citation type="submission" date="2017-06" db="EMBL/GenBank/DDBJ databases">
        <authorList>
            <person name="Kim H.J."/>
            <person name="Triplett B.A."/>
        </authorList>
    </citation>
    <scope>NUCLEOTIDE SEQUENCE [LARGE SCALE GENOMIC DNA]</scope>
    <source>
        <strain evidence="1 2">DSM 25597</strain>
    </source>
</reference>
<organism evidence="1 2">
    <name type="scientific">Dokdonia pacifica</name>
    <dbReference type="NCBI Taxonomy" id="1627892"/>
    <lineage>
        <taxon>Bacteria</taxon>
        <taxon>Pseudomonadati</taxon>
        <taxon>Bacteroidota</taxon>
        <taxon>Flavobacteriia</taxon>
        <taxon>Flavobacteriales</taxon>
        <taxon>Flavobacteriaceae</taxon>
        <taxon>Dokdonia</taxon>
    </lineage>
</organism>
<dbReference type="RefSeq" id="WP_089372361.1">
    <property type="nucleotide sequence ID" value="NZ_BMEP01000006.1"/>
</dbReference>
<dbReference type="EMBL" id="FZNY01000005">
    <property type="protein sequence ID" value="SNR98505.1"/>
    <property type="molecule type" value="Genomic_DNA"/>
</dbReference>
<sequence>MKHLFLIWLGLFTFLYIPNESSSLTISKGKQQQYFPKELKKRGVYLGMPLEKLKRKKKETLTLDTTSAFKIEASEPSTTDTIVSYTYLFTKSERPLLYQIIITYASMEGLHDSAIALLGAPNHNEEWRVDASDIKEDFTMGIWTFGQKWVYSSTLKGSEWEKGFSN</sequence>
<dbReference type="OrthoDB" id="1435907at2"/>
<proteinExistence type="predicted"/>
<evidence type="ECO:0000313" key="2">
    <source>
        <dbReference type="Proteomes" id="UP000198379"/>
    </source>
</evidence>
<protein>
    <submittedName>
        <fullName evidence="1">Uncharacterized protein</fullName>
    </submittedName>
</protein>
<dbReference type="AlphaFoldDB" id="A0A239AS24"/>
<name>A0A239AS24_9FLAO</name>